<dbReference type="PANTHER" id="PTHR46623">
    <property type="entry name" value="CARBOXYMETHYLENEBUTENOLIDASE-RELATED"/>
    <property type="match status" value="1"/>
</dbReference>
<dbReference type="GO" id="GO:0016787">
    <property type="term" value="F:hydrolase activity"/>
    <property type="evidence" value="ECO:0007669"/>
    <property type="project" value="UniProtKB-KW"/>
</dbReference>
<dbReference type="InterPro" id="IPR002925">
    <property type="entry name" value="Dienelactn_hydro"/>
</dbReference>
<dbReference type="GeneID" id="80452483"/>
<keyword evidence="2" id="KW-0378">Hydrolase</keyword>
<dbReference type="AlphaFoldDB" id="A0A173LY97"/>
<dbReference type="Gene3D" id="3.40.50.1820">
    <property type="entry name" value="alpha/beta hydrolase"/>
    <property type="match status" value="1"/>
</dbReference>
<organism evidence="2 3">
    <name type="scientific">Aurantimicrobium minutum</name>
    <dbReference type="NCBI Taxonomy" id="708131"/>
    <lineage>
        <taxon>Bacteria</taxon>
        <taxon>Bacillati</taxon>
        <taxon>Actinomycetota</taxon>
        <taxon>Actinomycetes</taxon>
        <taxon>Micrococcales</taxon>
        <taxon>Microbacteriaceae</taxon>
        <taxon>Aurantimicrobium</taxon>
    </lineage>
</organism>
<protein>
    <submittedName>
        <fullName evidence="2">Probable dienelactone hydrolase</fullName>
    </submittedName>
</protein>
<dbReference type="SUPFAM" id="SSF53474">
    <property type="entry name" value="alpha/beta-Hydrolases"/>
    <property type="match status" value="1"/>
</dbReference>
<sequence length="243" mass="25848">MTSAEPILSDITIPLESGEHIPGRLAVPQGKGPFPAVVIVHEVFGIDESMTSHISRMASAGYLVLMPDLYSRGGMRKCLKATFRALVDGTGQAYQDIEAAKNYLLSRPDCTGKIGVMGFCMGGGFALQLVNKGYDAAAVNYGQAAKDLDTQLQGSCPIVASFGGKDLSLKGAGPKLEAALTKAGIPHDVKVYPEASHAFMNPTQAGPKALRPLMNTVVGFKPRPEEAADAWQRIERFFGEHLG</sequence>
<reference evidence="2 3" key="1">
    <citation type="journal article" date="2016" name="Genome Announc.">
        <title>Complete Genome Sequence of Aurantimicrobium minutum Type Strain KNCT, a Planktonic Ultramicrobacterium Isolated from River Water.</title>
        <authorList>
            <person name="Nakai R."/>
            <person name="Fujisawa T."/>
            <person name="Nakamura Y."/>
            <person name="Nishide H."/>
            <person name="Uchiyama I."/>
            <person name="Baba T."/>
            <person name="Toyoda A."/>
            <person name="Fujiyama A."/>
            <person name="Naganuma T."/>
            <person name="Niki H."/>
        </authorList>
    </citation>
    <scope>NUCLEOTIDE SEQUENCE [LARGE SCALE GENOMIC DNA]</scope>
    <source>
        <strain evidence="2 3">KNC</strain>
    </source>
</reference>
<evidence type="ECO:0000313" key="3">
    <source>
        <dbReference type="Proteomes" id="UP000243847"/>
    </source>
</evidence>
<feature type="domain" description="Dienelactone hydrolase" evidence="1">
    <location>
        <begin position="22"/>
        <end position="241"/>
    </location>
</feature>
<dbReference type="Proteomes" id="UP000243847">
    <property type="component" value="Chromosome sequence1"/>
</dbReference>
<evidence type="ECO:0000313" key="2">
    <source>
        <dbReference type="EMBL" id="BAU99834.1"/>
    </source>
</evidence>
<dbReference type="RefSeq" id="WP_096382709.1">
    <property type="nucleotide sequence ID" value="NZ_AP017457.1"/>
</dbReference>
<dbReference type="OrthoDB" id="3208682at2"/>
<dbReference type="InterPro" id="IPR051049">
    <property type="entry name" value="Dienelactone_hydrolase-like"/>
</dbReference>
<name>A0A173LY97_9MICO</name>
<gene>
    <name evidence="2" type="ORF">AUMI_112920</name>
</gene>
<evidence type="ECO:0000259" key="1">
    <source>
        <dbReference type="Pfam" id="PF01738"/>
    </source>
</evidence>
<dbReference type="InterPro" id="IPR029058">
    <property type="entry name" value="AB_hydrolase_fold"/>
</dbReference>
<accession>A0A173LY97</accession>
<dbReference type="KEGG" id="amin:AUMI_112920"/>
<proteinExistence type="predicted"/>
<dbReference type="EMBL" id="AP017457">
    <property type="protein sequence ID" value="BAU99834.1"/>
    <property type="molecule type" value="Genomic_DNA"/>
</dbReference>
<dbReference type="PANTHER" id="PTHR46623:SF6">
    <property type="entry name" value="ALPHA_BETA-HYDROLASES SUPERFAMILY PROTEIN"/>
    <property type="match status" value="1"/>
</dbReference>
<dbReference type="Pfam" id="PF01738">
    <property type="entry name" value="DLH"/>
    <property type="match status" value="1"/>
</dbReference>